<dbReference type="NCBIfam" id="TIGR00229">
    <property type="entry name" value="sensory_box"/>
    <property type="match status" value="1"/>
</dbReference>
<keyword evidence="3" id="KW-0600">Photoreceptor protein</keyword>
<dbReference type="InterPro" id="IPR036890">
    <property type="entry name" value="HATPase_C_sf"/>
</dbReference>
<keyword evidence="4" id="KW-0597">Phosphoprotein</keyword>
<keyword evidence="19" id="KW-1185">Reference proteome</keyword>
<keyword evidence="12" id="KW-0067">ATP-binding</keyword>
<evidence type="ECO:0000256" key="2">
    <source>
        <dbReference type="ARBA" id="ARBA00012438"/>
    </source>
</evidence>
<protein>
    <recommendedName>
        <fullName evidence="2">histidine kinase</fullName>
        <ecNumber evidence="2">2.7.13.3</ecNumber>
    </recommendedName>
</protein>
<evidence type="ECO:0000259" key="17">
    <source>
        <dbReference type="PROSITE" id="PS50113"/>
    </source>
</evidence>
<evidence type="ECO:0000256" key="11">
    <source>
        <dbReference type="ARBA" id="ARBA00022777"/>
    </source>
</evidence>
<organism evidence="18 19">
    <name type="scientific">Falsiroseomonas frigidaquae</name>
    <dbReference type="NCBI Taxonomy" id="487318"/>
    <lineage>
        <taxon>Bacteria</taxon>
        <taxon>Pseudomonadati</taxon>
        <taxon>Pseudomonadota</taxon>
        <taxon>Alphaproteobacteria</taxon>
        <taxon>Acetobacterales</taxon>
        <taxon>Roseomonadaceae</taxon>
        <taxon>Falsiroseomonas</taxon>
    </lineage>
</organism>
<proteinExistence type="predicted"/>
<dbReference type="PROSITE" id="PS50113">
    <property type="entry name" value="PAC"/>
    <property type="match status" value="1"/>
</dbReference>
<dbReference type="SUPFAM" id="SSF55785">
    <property type="entry name" value="PYP-like sensor domain (PAS domain)"/>
    <property type="match status" value="2"/>
</dbReference>
<dbReference type="Pfam" id="PF08447">
    <property type="entry name" value="PAS_3"/>
    <property type="match status" value="1"/>
</dbReference>
<dbReference type="Pfam" id="PF07536">
    <property type="entry name" value="HWE_HK"/>
    <property type="match status" value="1"/>
</dbReference>
<keyword evidence="6" id="KW-0285">Flavoprotein</keyword>
<dbReference type="Pfam" id="PF08448">
    <property type="entry name" value="PAS_4"/>
    <property type="match status" value="1"/>
</dbReference>
<keyword evidence="13" id="KW-0157">Chromophore</keyword>
<dbReference type="SMART" id="SM00091">
    <property type="entry name" value="PAS"/>
    <property type="match status" value="1"/>
</dbReference>
<keyword evidence="8" id="KW-0808">Transferase</keyword>
<evidence type="ECO:0000256" key="5">
    <source>
        <dbReference type="ARBA" id="ARBA00022606"/>
    </source>
</evidence>
<comment type="caution">
    <text evidence="18">The sequence shown here is derived from an EMBL/GenBank/DDBJ whole genome shotgun (WGS) entry which is preliminary data.</text>
</comment>
<evidence type="ECO:0000256" key="6">
    <source>
        <dbReference type="ARBA" id="ARBA00022630"/>
    </source>
</evidence>
<evidence type="ECO:0000256" key="15">
    <source>
        <dbReference type="ARBA" id="ARBA00023170"/>
    </source>
</evidence>
<gene>
    <name evidence="18" type="ORF">HB662_22655</name>
</gene>
<reference evidence="18 19" key="1">
    <citation type="submission" date="2020-03" db="EMBL/GenBank/DDBJ databases">
        <title>Roseomonas selenitidurans sp. nov. isolated from soil.</title>
        <authorList>
            <person name="Liu H."/>
        </authorList>
    </citation>
    <scope>NUCLEOTIDE SEQUENCE [LARGE SCALE GENOMIC DNA]</scope>
    <source>
        <strain evidence="18 19">JCM 15073</strain>
    </source>
</reference>
<dbReference type="InterPro" id="IPR001610">
    <property type="entry name" value="PAC"/>
</dbReference>
<dbReference type="InterPro" id="IPR013655">
    <property type="entry name" value="PAS_fold_3"/>
</dbReference>
<dbReference type="PROSITE" id="PS50112">
    <property type="entry name" value="PAS"/>
    <property type="match status" value="1"/>
</dbReference>
<evidence type="ECO:0000256" key="3">
    <source>
        <dbReference type="ARBA" id="ARBA00022543"/>
    </source>
</evidence>
<evidence type="ECO:0000256" key="7">
    <source>
        <dbReference type="ARBA" id="ARBA00022643"/>
    </source>
</evidence>
<dbReference type="InterPro" id="IPR011102">
    <property type="entry name" value="Sig_transdc_His_kinase_HWE"/>
</dbReference>
<dbReference type="InterPro" id="IPR035965">
    <property type="entry name" value="PAS-like_dom_sf"/>
</dbReference>
<accession>A0ABX1F5F6</accession>
<dbReference type="SMART" id="SM00086">
    <property type="entry name" value="PAC"/>
    <property type="match status" value="2"/>
</dbReference>
<evidence type="ECO:0000256" key="14">
    <source>
        <dbReference type="ARBA" id="ARBA00023026"/>
    </source>
</evidence>
<comment type="catalytic activity">
    <reaction evidence="1">
        <text>ATP + protein L-histidine = ADP + protein N-phospho-L-histidine.</text>
        <dbReference type="EC" id="2.7.13.3"/>
    </reaction>
</comment>
<dbReference type="EMBL" id="JAAVTX010000006">
    <property type="protein sequence ID" value="NKE47598.1"/>
    <property type="molecule type" value="Genomic_DNA"/>
</dbReference>
<keyword evidence="7" id="KW-0288">FMN</keyword>
<keyword evidence="5" id="KW-0716">Sensory transduction</keyword>
<dbReference type="InterPro" id="IPR013656">
    <property type="entry name" value="PAS_4"/>
</dbReference>
<dbReference type="Proteomes" id="UP000765160">
    <property type="component" value="Unassembled WGS sequence"/>
</dbReference>
<dbReference type="PANTHER" id="PTHR41523:SF8">
    <property type="entry name" value="ETHYLENE RESPONSE SENSOR PROTEIN"/>
    <property type="match status" value="1"/>
</dbReference>
<evidence type="ECO:0000313" key="18">
    <source>
        <dbReference type="EMBL" id="NKE47598.1"/>
    </source>
</evidence>
<keyword evidence="11" id="KW-0418">Kinase</keyword>
<sequence>MPMPQCEWSGTPLGPQKDWPLSLAAIYRLMMHSRQPMFIAWGPELTFLYNEPYAVILGPRHPHAFARRFDQVWADIWPDIKPLVGRALAGESTWRENMHLLMTRHGYPEDTWYTFSYSPLHDDAGRIAGMFCTCIETTRQVLAERALRENEGRFRALLDAAPAMMWVTDRHGNCTHLNRSWYAFTGQTPVTGLGHGWLEAVHPEDRPVAARLFEEAVRNKATLRLDYRLRHVDGAWRYATDAAQPRLDENGVYLGHVGSVLDITERRQAEERQTLLAREVDHRAKNVLAVVQAMVRLTRAADVDGYAQALQGRVAALARAHTLLAADSWAAADLGTLLAGELTAFLGVEREARVTIEGPAVALPPAAAQPLTMIVHELATNAIKHGALSVEAGRLDVRWSTLAGWLRLAWTERGGPLVPGAPRRLGFGTRVLDGTVRGQLGGRLHMDWRAEGLACVLDLPLTSQAEERAEQPGLVWGAD</sequence>
<evidence type="ECO:0000256" key="1">
    <source>
        <dbReference type="ARBA" id="ARBA00000085"/>
    </source>
</evidence>
<feature type="domain" description="PAC" evidence="17">
    <location>
        <begin position="223"/>
        <end position="275"/>
    </location>
</feature>
<evidence type="ECO:0000313" key="19">
    <source>
        <dbReference type="Proteomes" id="UP000765160"/>
    </source>
</evidence>
<evidence type="ECO:0000256" key="8">
    <source>
        <dbReference type="ARBA" id="ARBA00022679"/>
    </source>
</evidence>
<evidence type="ECO:0000256" key="10">
    <source>
        <dbReference type="ARBA" id="ARBA00022741"/>
    </source>
</evidence>
<name>A0ABX1F5F6_9PROT</name>
<dbReference type="Gene3D" id="3.30.450.20">
    <property type="entry name" value="PAS domain"/>
    <property type="match status" value="2"/>
</dbReference>
<evidence type="ECO:0000256" key="13">
    <source>
        <dbReference type="ARBA" id="ARBA00022991"/>
    </source>
</evidence>
<dbReference type="Gene3D" id="3.30.565.10">
    <property type="entry name" value="Histidine kinase-like ATPase, C-terminal domain"/>
    <property type="match status" value="1"/>
</dbReference>
<dbReference type="PANTHER" id="PTHR41523">
    <property type="entry name" value="TWO-COMPONENT SYSTEM SENSOR PROTEIN"/>
    <property type="match status" value="1"/>
</dbReference>
<evidence type="ECO:0000256" key="12">
    <source>
        <dbReference type="ARBA" id="ARBA00022840"/>
    </source>
</evidence>
<dbReference type="SUPFAM" id="SSF55874">
    <property type="entry name" value="ATPase domain of HSP90 chaperone/DNA topoisomerase II/histidine kinase"/>
    <property type="match status" value="1"/>
</dbReference>
<dbReference type="InterPro" id="IPR000700">
    <property type="entry name" value="PAS-assoc_C"/>
</dbReference>
<evidence type="ECO:0000256" key="9">
    <source>
        <dbReference type="ARBA" id="ARBA00022737"/>
    </source>
</evidence>
<dbReference type="CDD" id="cd00130">
    <property type="entry name" value="PAS"/>
    <property type="match status" value="1"/>
</dbReference>
<dbReference type="SMART" id="SM00911">
    <property type="entry name" value="HWE_HK"/>
    <property type="match status" value="1"/>
</dbReference>
<keyword evidence="9" id="KW-0677">Repeat</keyword>
<keyword evidence="10" id="KW-0547">Nucleotide-binding</keyword>
<dbReference type="EC" id="2.7.13.3" evidence="2"/>
<keyword evidence="15" id="KW-0675">Receptor</keyword>
<evidence type="ECO:0000259" key="16">
    <source>
        <dbReference type="PROSITE" id="PS50112"/>
    </source>
</evidence>
<keyword evidence="14" id="KW-0843">Virulence</keyword>
<dbReference type="InterPro" id="IPR000014">
    <property type="entry name" value="PAS"/>
</dbReference>
<dbReference type="RefSeq" id="WP_168053048.1">
    <property type="nucleotide sequence ID" value="NZ_JAATJR010000006.1"/>
</dbReference>
<evidence type="ECO:0000256" key="4">
    <source>
        <dbReference type="ARBA" id="ARBA00022553"/>
    </source>
</evidence>
<feature type="domain" description="PAS" evidence="16">
    <location>
        <begin position="150"/>
        <end position="220"/>
    </location>
</feature>